<keyword evidence="2" id="KW-1185">Reference proteome</keyword>
<evidence type="ECO:0000313" key="1">
    <source>
        <dbReference type="EMBL" id="MBD7959532.1"/>
    </source>
</evidence>
<evidence type="ECO:0008006" key="3">
    <source>
        <dbReference type="Google" id="ProtNLM"/>
    </source>
</evidence>
<name>A0ABR8S7S4_9BURK</name>
<comment type="caution">
    <text evidence="1">The sequence shown here is derived from an EMBL/GenBank/DDBJ whole genome shotgun (WGS) entry which is preliminary data.</text>
</comment>
<dbReference type="Proteomes" id="UP000634919">
    <property type="component" value="Unassembled WGS sequence"/>
</dbReference>
<reference evidence="1 2" key="1">
    <citation type="submission" date="2020-08" db="EMBL/GenBank/DDBJ databases">
        <title>A Genomic Blueprint of the Chicken Gut Microbiome.</title>
        <authorList>
            <person name="Gilroy R."/>
            <person name="Ravi A."/>
            <person name="Getino M."/>
            <person name="Pursley I."/>
            <person name="Horton D.L."/>
            <person name="Alikhan N.-F."/>
            <person name="Baker D."/>
            <person name="Gharbi K."/>
            <person name="Hall N."/>
            <person name="Watson M."/>
            <person name="Adriaenssens E.M."/>
            <person name="Foster-Nyarko E."/>
            <person name="Jarju S."/>
            <person name="Secka A."/>
            <person name="Antonio M."/>
            <person name="Oren A."/>
            <person name="Chaudhuri R."/>
            <person name="La Ragione R.M."/>
            <person name="Hildebrand F."/>
            <person name="Pallen M.J."/>
        </authorList>
    </citation>
    <scope>NUCLEOTIDE SEQUENCE [LARGE SCALE GENOMIC DNA]</scope>
    <source>
        <strain evidence="1 2">Sa2CVA6</strain>
    </source>
</reference>
<proteinExistence type="predicted"/>
<accession>A0ABR8S7S4</accession>
<organism evidence="1 2">
    <name type="scientific">Comamonas avium</name>
    <dbReference type="NCBI Taxonomy" id="2762231"/>
    <lineage>
        <taxon>Bacteria</taxon>
        <taxon>Pseudomonadati</taxon>
        <taxon>Pseudomonadota</taxon>
        <taxon>Betaproteobacteria</taxon>
        <taxon>Burkholderiales</taxon>
        <taxon>Comamonadaceae</taxon>
        <taxon>Comamonas</taxon>
    </lineage>
</organism>
<gene>
    <name evidence="1" type="ORF">H9646_03480</name>
</gene>
<protein>
    <recommendedName>
        <fullName evidence="3">Helix-turn-helix domain-containing protein</fullName>
    </recommendedName>
</protein>
<evidence type="ECO:0000313" key="2">
    <source>
        <dbReference type="Proteomes" id="UP000634919"/>
    </source>
</evidence>
<sequence length="400" mass="45037">MTSDSINVSWSVTTLAAEVIASWPIGFVRLLEQLKSAGGTKSAGSLQRTFQGFYQALYVVFRGPEFLWLRRAFEDYVAEHWNGSIGRRNRRLYDRVIAKMEWIPTTVAAQQLGVSVAALHRLGSQGQIDLHRYETSIGRQFSKVSRTSLKELIAGGSLTAITLLEAAKSLGLKRQRLQSLLPMICPEAFKLKPTNIWMLPRTWLVEILSIIQQLPKPESELDSQWVSLDWLLRYEAPCELAIAALINALRNGTVQAAREKETAYLSQVHFVRSEVQAIWSKQVPPPTTRISLMEAASRLRIKQEVVYAITRSGLLEAKHMKIGRRKSLWLELAELDRFSSTYVFARDLADQFKTSSRALAAKLRSLGIRPVAGPGVDTCRQLIFRTTDIGMVIHVRTDSS</sequence>
<dbReference type="RefSeq" id="WP_191721950.1">
    <property type="nucleotide sequence ID" value="NZ_JACSQK010000002.1"/>
</dbReference>
<dbReference type="EMBL" id="JACSQK010000002">
    <property type="protein sequence ID" value="MBD7959532.1"/>
    <property type="molecule type" value="Genomic_DNA"/>
</dbReference>